<accession>E9I710</accession>
<dbReference type="SMART" id="SM00282">
    <property type="entry name" value="LamG"/>
    <property type="match status" value="1"/>
</dbReference>
<feature type="domain" description="Laminin G" evidence="3">
    <location>
        <begin position="21"/>
        <end position="194"/>
    </location>
</feature>
<evidence type="ECO:0000256" key="2">
    <source>
        <dbReference type="SAM" id="MobiDB-lite"/>
    </source>
</evidence>
<dbReference type="Gene3D" id="2.60.120.200">
    <property type="match status" value="2"/>
</dbReference>
<dbReference type="OrthoDB" id="10011303at2759"/>
<gene>
    <name evidence="4" type="ORF">DAPPUDRAFT_344656</name>
</gene>
<dbReference type="KEGG" id="dpx:DAPPUDRAFT_344656"/>
<dbReference type="PhylomeDB" id="E9I710"/>
<dbReference type="HOGENOM" id="CLU_999528_0_0_1"/>
<protein>
    <recommendedName>
        <fullName evidence="3">Laminin G domain-containing protein</fullName>
    </recommendedName>
</protein>
<dbReference type="EMBL" id="GL736852">
    <property type="protein sequence ID" value="EFX60220.1"/>
    <property type="molecule type" value="Genomic_DNA"/>
</dbReference>
<dbReference type="STRING" id="6669.E9I710"/>
<organism evidence="4 5">
    <name type="scientific">Daphnia pulex</name>
    <name type="common">Water flea</name>
    <dbReference type="NCBI Taxonomy" id="6669"/>
    <lineage>
        <taxon>Eukaryota</taxon>
        <taxon>Metazoa</taxon>
        <taxon>Ecdysozoa</taxon>
        <taxon>Arthropoda</taxon>
        <taxon>Crustacea</taxon>
        <taxon>Branchiopoda</taxon>
        <taxon>Diplostraca</taxon>
        <taxon>Cladocera</taxon>
        <taxon>Anomopoda</taxon>
        <taxon>Daphniidae</taxon>
        <taxon>Daphnia</taxon>
    </lineage>
</organism>
<keyword evidence="5" id="KW-1185">Reference proteome</keyword>
<dbReference type="PANTHER" id="PTHR15036:SF67">
    <property type="entry name" value="LAMININ SUBUNIT ALPHA-LIKE PROTEIN"/>
    <property type="match status" value="1"/>
</dbReference>
<dbReference type="InParanoid" id="E9I710"/>
<dbReference type="PROSITE" id="PS50025">
    <property type="entry name" value="LAM_G_DOMAIN"/>
    <property type="match status" value="1"/>
</dbReference>
<dbReference type="SUPFAM" id="SSF49899">
    <property type="entry name" value="Concanavalin A-like lectins/glucanases"/>
    <property type="match status" value="2"/>
</dbReference>
<reference evidence="4 5" key="1">
    <citation type="journal article" date="2011" name="Science">
        <title>The ecoresponsive genome of Daphnia pulex.</title>
        <authorList>
            <person name="Colbourne J.K."/>
            <person name="Pfrender M.E."/>
            <person name="Gilbert D."/>
            <person name="Thomas W.K."/>
            <person name="Tucker A."/>
            <person name="Oakley T.H."/>
            <person name="Tokishita S."/>
            <person name="Aerts A."/>
            <person name="Arnold G.J."/>
            <person name="Basu M.K."/>
            <person name="Bauer D.J."/>
            <person name="Caceres C.E."/>
            <person name="Carmel L."/>
            <person name="Casola C."/>
            <person name="Choi J.H."/>
            <person name="Detter J.C."/>
            <person name="Dong Q."/>
            <person name="Dusheyko S."/>
            <person name="Eads B.D."/>
            <person name="Frohlich T."/>
            <person name="Geiler-Samerotte K.A."/>
            <person name="Gerlach D."/>
            <person name="Hatcher P."/>
            <person name="Jogdeo S."/>
            <person name="Krijgsveld J."/>
            <person name="Kriventseva E.V."/>
            <person name="Kultz D."/>
            <person name="Laforsch C."/>
            <person name="Lindquist E."/>
            <person name="Lopez J."/>
            <person name="Manak J.R."/>
            <person name="Muller J."/>
            <person name="Pangilinan J."/>
            <person name="Patwardhan R.P."/>
            <person name="Pitluck S."/>
            <person name="Pritham E.J."/>
            <person name="Rechtsteiner A."/>
            <person name="Rho M."/>
            <person name="Rogozin I.B."/>
            <person name="Sakarya O."/>
            <person name="Salamov A."/>
            <person name="Schaack S."/>
            <person name="Shapiro H."/>
            <person name="Shiga Y."/>
            <person name="Skalitzky C."/>
            <person name="Smith Z."/>
            <person name="Souvorov A."/>
            <person name="Sung W."/>
            <person name="Tang Z."/>
            <person name="Tsuchiya D."/>
            <person name="Tu H."/>
            <person name="Vos H."/>
            <person name="Wang M."/>
            <person name="Wolf Y.I."/>
            <person name="Yamagata H."/>
            <person name="Yamada T."/>
            <person name="Ye Y."/>
            <person name="Shaw J.R."/>
            <person name="Andrews J."/>
            <person name="Crease T.J."/>
            <person name="Tang H."/>
            <person name="Lucas S.M."/>
            <person name="Robertson H.M."/>
            <person name="Bork P."/>
            <person name="Koonin E.V."/>
            <person name="Zdobnov E.M."/>
            <person name="Grigoriev I.V."/>
            <person name="Lynch M."/>
            <person name="Boore J.L."/>
        </authorList>
    </citation>
    <scope>NUCLEOTIDE SEQUENCE [LARGE SCALE GENOMIC DNA]</scope>
</reference>
<feature type="non-terminal residue" evidence="4">
    <location>
        <position position="279"/>
    </location>
</feature>
<proteinExistence type="predicted"/>
<dbReference type="Proteomes" id="UP000000305">
    <property type="component" value="Unassembled WGS sequence"/>
</dbReference>
<evidence type="ECO:0000259" key="3">
    <source>
        <dbReference type="PROSITE" id="PS50025"/>
    </source>
</evidence>
<evidence type="ECO:0000256" key="1">
    <source>
        <dbReference type="PROSITE-ProRule" id="PRU00122"/>
    </source>
</evidence>
<dbReference type="eggNOG" id="KOG1836">
    <property type="taxonomic scope" value="Eukaryota"/>
</dbReference>
<dbReference type="InterPro" id="IPR013320">
    <property type="entry name" value="ConA-like_dom_sf"/>
</dbReference>
<dbReference type="AlphaFoldDB" id="E9I710"/>
<evidence type="ECO:0000313" key="5">
    <source>
        <dbReference type="Proteomes" id="UP000000305"/>
    </source>
</evidence>
<name>E9I710_DAPPU</name>
<dbReference type="CDD" id="cd00110">
    <property type="entry name" value="LamG"/>
    <property type="match status" value="2"/>
</dbReference>
<sequence>MGQCRLPVQPADDPDVDDNSGTRFGNVKFSRHEYNTLPGRHRQKSELSVEFKTSEPDGIIFYAAENRHIDYTALYLKDGKLHFSFNCGTGPALLSSPETYNDDQWHTVMFNRDRQNGTLVVDDLVVAEGSSPGNTQTINVDQPHYVGGISPEVLNNARHNFKGVEGGLIGCLRNFRASSRPAGEPSYLEGTEPCSSKVETGSFFAVQGGYIKAVENFRVGLDIDISMEIKPRSTSGILMSVHGRRDFLLLQMVNGALIFSVDNGRGPIVATYIPPHEHH</sequence>
<dbReference type="Pfam" id="PF02210">
    <property type="entry name" value="Laminin_G_2"/>
    <property type="match status" value="2"/>
</dbReference>
<comment type="caution">
    <text evidence="1">Lacks conserved residue(s) required for the propagation of feature annotation.</text>
</comment>
<dbReference type="InterPro" id="IPR050372">
    <property type="entry name" value="Neurexin-related_CASP"/>
</dbReference>
<dbReference type="InterPro" id="IPR001791">
    <property type="entry name" value="Laminin_G"/>
</dbReference>
<evidence type="ECO:0000313" key="4">
    <source>
        <dbReference type="EMBL" id="EFX60220.1"/>
    </source>
</evidence>
<feature type="region of interest" description="Disordered" evidence="2">
    <location>
        <begin position="1"/>
        <end position="20"/>
    </location>
</feature>
<dbReference type="PANTHER" id="PTHR15036">
    <property type="entry name" value="PIKACHURIN-LIKE PROTEIN"/>
    <property type="match status" value="1"/>
</dbReference>